<organism evidence="5 6">
    <name type="scientific">Ruania alkalisoli</name>
    <dbReference type="NCBI Taxonomy" id="2779775"/>
    <lineage>
        <taxon>Bacteria</taxon>
        <taxon>Bacillati</taxon>
        <taxon>Actinomycetota</taxon>
        <taxon>Actinomycetes</taxon>
        <taxon>Micrococcales</taxon>
        <taxon>Ruaniaceae</taxon>
        <taxon>Ruania</taxon>
    </lineage>
</organism>
<dbReference type="Pfam" id="PF01547">
    <property type="entry name" value="SBP_bac_1"/>
    <property type="match status" value="1"/>
</dbReference>
<dbReference type="InterPro" id="IPR006059">
    <property type="entry name" value="SBP"/>
</dbReference>
<name>A0A7M1SV10_9MICO</name>
<dbReference type="PANTHER" id="PTHR43649:SF31">
    <property type="entry name" value="SN-GLYCEROL-3-PHOSPHATE-BINDING PERIPLASMIC PROTEIN UGPB"/>
    <property type="match status" value="1"/>
</dbReference>
<dbReference type="Gene3D" id="3.40.190.10">
    <property type="entry name" value="Periplasmic binding protein-like II"/>
    <property type="match status" value="2"/>
</dbReference>
<evidence type="ECO:0000256" key="1">
    <source>
        <dbReference type="ARBA" id="ARBA00004196"/>
    </source>
</evidence>
<dbReference type="GO" id="GO:0030313">
    <property type="term" value="C:cell envelope"/>
    <property type="evidence" value="ECO:0007669"/>
    <property type="project" value="UniProtKB-SubCell"/>
</dbReference>
<keyword evidence="6" id="KW-1185">Reference proteome</keyword>
<dbReference type="Proteomes" id="UP000593758">
    <property type="component" value="Chromosome"/>
</dbReference>
<gene>
    <name evidence="5" type="ORF">IM660_18685</name>
</gene>
<dbReference type="AlphaFoldDB" id="A0A7M1SV10"/>
<dbReference type="PANTHER" id="PTHR43649">
    <property type="entry name" value="ARABINOSE-BINDING PROTEIN-RELATED"/>
    <property type="match status" value="1"/>
</dbReference>
<evidence type="ECO:0000313" key="6">
    <source>
        <dbReference type="Proteomes" id="UP000593758"/>
    </source>
</evidence>
<comment type="subcellular location">
    <subcellularLocation>
        <location evidence="1">Cell envelope</location>
    </subcellularLocation>
</comment>
<proteinExistence type="inferred from homology"/>
<accession>A0A7M1SV10</accession>
<evidence type="ECO:0000256" key="3">
    <source>
        <dbReference type="ARBA" id="ARBA00022448"/>
    </source>
</evidence>
<keyword evidence="4" id="KW-0732">Signal</keyword>
<evidence type="ECO:0000256" key="4">
    <source>
        <dbReference type="ARBA" id="ARBA00022729"/>
    </source>
</evidence>
<protein>
    <submittedName>
        <fullName evidence="5">Extracellular solute-binding protein</fullName>
    </submittedName>
</protein>
<keyword evidence="3" id="KW-0813">Transport</keyword>
<dbReference type="EMBL" id="CP063169">
    <property type="protein sequence ID" value="QOR70582.1"/>
    <property type="molecule type" value="Genomic_DNA"/>
</dbReference>
<comment type="similarity">
    <text evidence="2">Belongs to the bacterial solute-binding protein 1 family.</text>
</comment>
<dbReference type="KEGG" id="halt:IM660_18685"/>
<evidence type="ECO:0000256" key="2">
    <source>
        <dbReference type="ARBA" id="ARBA00008520"/>
    </source>
</evidence>
<evidence type="ECO:0000313" key="5">
    <source>
        <dbReference type="EMBL" id="QOR70582.1"/>
    </source>
</evidence>
<reference evidence="5 6" key="1">
    <citation type="submission" date="2020-10" db="EMBL/GenBank/DDBJ databases">
        <title>Haloactinobacterium sp. RN3S43, a bacterium isolated from saline soil.</title>
        <authorList>
            <person name="Sun J.-Q."/>
        </authorList>
    </citation>
    <scope>NUCLEOTIDE SEQUENCE [LARGE SCALE GENOMIC DNA]</scope>
    <source>
        <strain evidence="5 6">RN3S43</strain>
    </source>
</reference>
<dbReference type="SUPFAM" id="SSF53850">
    <property type="entry name" value="Periplasmic binding protein-like II"/>
    <property type="match status" value="1"/>
</dbReference>
<sequence length="456" mass="48531">METSMTTHPLRPAMKRRTLIGSAATGAALALGLAACGGSVPGEDPTSAGGGEPADEGAVEITLSMQNPNVEAQDPATYEIVQAFMAENPDVVIHVEGQTVDEHNQAMQIAAQSGTLPEIFWVYNSLATQMADEGYLADLGPLLDSGDLRASFPDSMLSGYVSDSSSDPVQYGVPYQGLVTGFFVNTDILAEYGLEQPETFEDLLVVAETLSAEGITTIAKGANGTSFSVWAFLTMLNRYGYEERIDAILAGEDSYVNEDFLRLYEHIGELAEAGAFSPNVSTQDYVQAVEEYTSGNAAMLDAGVWAAGQIQESSVGAATTFWAGPTFADGVGDQQLYMNAPSAPLVVSAAAMEDEEVAAAVERFLAFYYSDAGQQILVDNDQTPVTTYEPQVDESQTVFSSVLEVINADGWSSPEAQPDLVISAEQSSAMYDSIYGVIQGVFTPEEALQVVQDTFE</sequence>
<dbReference type="InterPro" id="IPR050490">
    <property type="entry name" value="Bact_solute-bd_prot1"/>
</dbReference>